<comment type="caution">
    <text evidence="2">The sequence shown here is derived from an EMBL/GenBank/DDBJ whole genome shotgun (WGS) entry which is preliminary data.</text>
</comment>
<evidence type="ECO:0000256" key="1">
    <source>
        <dbReference type="SAM" id="MobiDB-lite"/>
    </source>
</evidence>
<dbReference type="Proteomes" id="UP001172101">
    <property type="component" value="Unassembled WGS sequence"/>
</dbReference>
<feature type="compositionally biased region" description="Polar residues" evidence="1">
    <location>
        <begin position="244"/>
        <end position="257"/>
    </location>
</feature>
<feature type="region of interest" description="Disordered" evidence="1">
    <location>
        <begin position="244"/>
        <end position="267"/>
    </location>
</feature>
<reference evidence="2" key="1">
    <citation type="submission" date="2023-06" db="EMBL/GenBank/DDBJ databases">
        <title>Genome-scale phylogeny and comparative genomics of the fungal order Sordariales.</title>
        <authorList>
            <consortium name="Lawrence Berkeley National Laboratory"/>
            <person name="Hensen N."/>
            <person name="Bonometti L."/>
            <person name="Westerberg I."/>
            <person name="Brannstrom I.O."/>
            <person name="Guillou S."/>
            <person name="Cros-Aarteil S."/>
            <person name="Calhoun S."/>
            <person name="Haridas S."/>
            <person name="Kuo A."/>
            <person name="Mondo S."/>
            <person name="Pangilinan J."/>
            <person name="Riley R."/>
            <person name="LaButti K."/>
            <person name="Andreopoulos B."/>
            <person name="Lipzen A."/>
            <person name="Chen C."/>
            <person name="Yanf M."/>
            <person name="Daum C."/>
            <person name="Ng V."/>
            <person name="Clum A."/>
            <person name="Steindorff A."/>
            <person name="Ohm R."/>
            <person name="Martin F."/>
            <person name="Silar P."/>
            <person name="Natvig D."/>
            <person name="Lalanne C."/>
            <person name="Gautier V."/>
            <person name="Ament-velasquez S.L."/>
            <person name="Kruys A."/>
            <person name="Hutchinson M.I."/>
            <person name="Powell A.J."/>
            <person name="Barry K."/>
            <person name="Miller A.N."/>
            <person name="Grigoriev I.V."/>
            <person name="Debuchy R."/>
            <person name="Gladieux P."/>
            <person name="Thoren M.H."/>
            <person name="Johannesson H."/>
        </authorList>
    </citation>
    <scope>NUCLEOTIDE SEQUENCE</scope>
    <source>
        <strain evidence="2">SMH2392-1A</strain>
    </source>
</reference>
<evidence type="ECO:0000313" key="2">
    <source>
        <dbReference type="EMBL" id="KAK0716988.1"/>
    </source>
</evidence>
<evidence type="ECO:0000313" key="3">
    <source>
        <dbReference type="Proteomes" id="UP001172101"/>
    </source>
</evidence>
<accession>A0AA40DZ90</accession>
<dbReference type="GeneID" id="85317380"/>
<dbReference type="RefSeq" id="XP_060295781.1">
    <property type="nucleotide sequence ID" value="XM_060434110.1"/>
</dbReference>
<name>A0AA40DZ90_9PEZI</name>
<dbReference type="EMBL" id="JAUIRO010000004">
    <property type="protein sequence ID" value="KAK0716988.1"/>
    <property type="molecule type" value="Genomic_DNA"/>
</dbReference>
<protein>
    <submittedName>
        <fullName evidence="2">Uncharacterized protein</fullName>
    </submittedName>
</protein>
<keyword evidence="3" id="KW-1185">Reference proteome</keyword>
<organism evidence="2 3">
    <name type="scientific">Lasiosphaeria miniovina</name>
    <dbReference type="NCBI Taxonomy" id="1954250"/>
    <lineage>
        <taxon>Eukaryota</taxon>
        <taxon>Fungi</taxon>
        <taxon>Dikarya</taxon>
        <taxon>Ascomycota</taxon>
        <taxon>Pezizomycotina</taxon>
        <taxon>Sordariomycetes</taxon>
        <taxon>Sordariomycetidae</taxon>
        <taxon>Sordariales</taxon>
        <taxon>Lasiosphaeriaceae</taxon>
        <taxon>Lasiosphaeria</taxon>
    </lineage>
</organism>
<dbReference type="AlphaFoldDB" id="A0AA40DZ90"/>
<proteinExistence type="predicted"/>
<gene>
    <name evidence="2" type="ORF">B0T26DRAFT_272701</name>
</gene>
<sequence length="267" mass="29058">MGRMTEITSPHILSCISFAKEWRFDNKITEAVAVMKRYQDSRMVLSGQSSDASAITQGAEVVPIESPASIRNATQLLMVPQKVKFEYQIGFGAQVYNNEADPESDMAVPLAGTTEYLGRCVGELQRVREGGGPVKSLASAEQDAFLLNCTEDLYIRQTGAGIFGSPLNLVSNPAVSLVDVDDEIDALGALESVKASLERELADRNTALQRASDTAKTLRTPSASRLRPRGAWLRRWPTYTSRSPLFETTSKPSSSCSPGAWTSFGTR</sequence>